<dbReference type="FunFam" id="3.30.420.40:FF:000034">
    <property type="entry name" value="Phosphotransferase"/>
    <property type="match status" value="1"/>
</dbReference>
<evidence type="ECO:0000256" key="11">
    <source>
        <dbReference type="ARBA" id="ARBA00023152"/>
    </source>
</evidence>
<dbReference type="InterPro" id="IPR001312">
    <property type="entry name" value="Hexokinase"/>
</dbReference>
<sequence>MGRVLAMLTAAAAVVACSVAAVMVRGRVKRRRKWRKVVGLLKDLEESFETPLGRLRQMVDAVAVEMQAGLVSEGGSKLKMLLTFVDDLPNGRERGTYYALHLGGSYFRIIRVHLGGERSSLEVEDIERHSIPTSLLNSTSEVLFDFLASSLQKFIEKEGKESSSSQDVKRELAFTFSFPVKQTSLSSGVLIKWTKGFAISEMAGEDIAECLQGALDRRGLDIHVAALVNDTVGALSYGHYHDPDTIAAVVFGTGSNACYLERTDAIIKCQNPRTTSGSMVVNMEWGNFWSSRLPRTLYDIELDAESLNSNDMGFEKMIGGMYLGDIVRRVILRMSQESDIFGPISSILSTPFVLRTNSVSAMHEDDTPELHEVATILKHLGVPKVQLKVRKLVVKICDVVTRRAARLSAAGISGILKKVGRDGSGGGEGRRRSIGKQMMRRTVIAVEGGLYSNYKMFREYMDEALRDILGDDVARHVVIKAMEDGSSIGSALLLASSHSVRTISNI</sequence>
<dbReference type="GO" id="GO:0004396">
    <property type="term" value="F:hexokinase activity"/>
    <property type="evidence" value="ECO:0007669"/>
    <property type="project" value="UniProtKB-UniRule"/>
</dbReference>
<comment type="pathway">
    <text evidence="2">Carbohydrate degradation; glycolysis; D-glyceraldehyde 3-phosphate and glycerone phosphate from D-glucose: step 1/4.</text>
</comment>
<evidence type="ECO:0000256" key="5">
    <source>
        <dbReference type="ARBA" id="ARBA00022679"/>
    </source>
</evidence>
<dbReference type="AlphaFoldDB" id="A0A6J0P7B2"/>
<dbReference type="UniPathway" id="UPA00242"/>
<dbReference type="GO" id="GO:0019318">
    <property type="term" value="P:hexose metabolic process"/>
    <property type="evidence" value="ECO:0007669"/>
    <property type="project" value="UniProtKB-UniPathway"/>
</dbReference>
<evidence type="ECO:0000256" key="4">
    <source>
        <dbReference type="ARBA" id="ARBA00009225"/>
    </source>
</evidence>
<dbReference type="SUPFAM" id="SSF53067">
    <property type="entry name" value="Actin-like ATPase domain"/>
    <property type="match status" value="2"/>
</dbReference>
<evidence type="ECO:0000256" key="3">
    <source>
        <dbReference type="ARBA" id="ARBA00005028"/>
    </source>
</evidence>
<keyword evidence="11 12" id="KW-0324">Glycolysis</keyword>
<comment type="subcellular location">
    <subcellularLocation>
        <location evidence="1">Mitochondrion outer membrane</location>
        <topology evidence="1">Single-pass membrane protein</topology>
    </subcellularLocation>
</comment>
<feature type="domain" description="Hexokinase N-terminal" evidence="13">
    <location>
        <begin position="41"/>
        <end position="240"/>
    </location>
</feature>
<evidence type="ECO:0000313" key="16">
    <source>
        <dbReference type="RefSeq" id="XP_018492589.2"/>
    </source>
</evidence>
<dbReference type="PRINTS" id="PR00475">
    <property type="entry name" value="HEXOKINASE"/>
</dbReference>
<feature type="domain" description="Hexokinase C-terminal" evidence="14">
    <location>
        <begin position="247"/>
        <end position="495"/>
    </location>
</feature>
<evidence type="ECO:0000313" key="15">
    <source>
        <dbReference type="Proteomes" id="UP000504610"/>
    </source>
</evidence>
<keyword evidence="8" id="KW-0472">Membrane</keyword>
<dbReference type="InterPro" id="IPR022672">
    <property type="entry name" value="Hexokinase_N"/>
</dbReference>
<dbReference type="GO" id="GO:0006096">
    <property type="term" value="P:glycolytic process"/>
    <property type="evidence" value="ECO:0007669"/>
    <property type="project" value="UniProtKB-UniPathway"/>
</dbReference>
<dbReference type="GeneID" id="108862834"/>
<dbReference type="InterPro" id="IPR022673">
    <property type="entry name" value="Hexokinase_C"/>
</dbReference>
<dbReference type="GO" id="GO:0005536">
    <property type="term" value="F:D-glucose binding"/>
    <property type="evidence" value="ECO:0007669"/>
    <property type="project" value="InterPro"/>
</dbReference>
<dbReference type="Gene3D" id="3.30.420.40">
    <property type="match status" value="1"/>
</dbReference>
<dbReference type="Pfam" id="PF03727">
    <property type="entry name" value="Hexokinase_2"/>
    <property type="match status" value="1"/>
</dbReference>
<keyword evidence="15" id="KW-1185">Reference proteome</keyword>
<accession>A0A6J0P7B2</accession>
<dbReference type="PROSITE" id="PS51257">
    <property type="entry name" value="PROKAR_LIPOPROTEIN"/>
    <property type="match status" value="1"/>
</dbReference>
<dbReference type="GO" id="GO:0005829">
    <property type="term" value="C:cytosol"/>
    <property type="evidence" value="ECO:0007669"/>
    <property type="project" value="TreeGrafter"/>
</dbReference>
<protein>
    <recommendedName>
        <fullName evidence="12">Phosphotransferase</fullName>
        <ecNumber evidence="12">2.7.1.-</ecNumber>
    </recommendedName>
</protein>
<evidence type="ECO:0000256" key="1">
    <source>
        <dbReference type="ARBA" id="ARBA00004572"/>
    </source>
</evidence>
<evidence type="ECO:0000259" key="14">
    <source>
        <dbReference type="Pfam" id="PF03727"/>
    </source>
</evidence>
<dbReference type="PANTHER" id="PTHR19443">
    <property type="entry name" value="HEXOKINASE"/>
    <property type="match status" value="1"/>
</dbReference>
<dbReference type="GO" id="GO:0005524">
    <property type="term" value="F:ATP binding"/>
    <property type="evidence" value="ECO:0007669"/>
    <property type="project" value="UniProtKB-UniRule"/>
</dbReference>
<keyword evidence="5 12" id="KW-0808">Transferase</keyword>
<dbReference type="CDD" id="cd24020">
    <property type="entry name" value="ASKHA_NBD_HK_plant"/>
    <property type="match status" value="1"/>
</dbReference>
<keyword evidence="6 12" id="KW-0547">Nucleotide-binding</keyword>
<dbReference type="OrthoDB" id="419537at2759"/>
<reference evidence="15" key="1">
    <citation type="journal article" date="2019" name="Database">
        <title>The radish genome database (RadishGD): an integrated information resource for radish genomics.</title>
        <authorList>
            <person name="Yu H.J."/>
            <person name="Baek S."/>
            <person name="Lee Y.J."/>
            <person name="Cho A."/>
            <person name="Mun J.H."/>
        </authorList>
    </citation>
    <scope>NUCLEOTIDE SEQUENCE [LARGE SCALE GENOMIC DNA]</scope>
    <source>
        <strain evidence="15">cv. WK10039</strain>
    </source>
</reference>
<keyword evidence="10" id="KW-0496">Mitochondrion</keyword>
<keyword evidence="9 12" id="KW-0067">ATP-binding</keyword>
<organism evidence="15 16">
    <name type="scientific">Raphanus sativus</name>
    <name type="common">Radish</name>
    <name type="synonym">Raphanus raphanistrum var. sativus</name>
    <dbReference type="NCBI Taxonomy" id="3726"/>
    <lineage>
        <taxon>Eukaryota</taxon>
        <taxon>Viridiplantae</taxon>
        <taxon>Streptophyta</taxon>
        <taxon>Embryophyta</taxon>
        <taxon>Tracheophyta</taxon>
        <taxon>Spermatophyta</taxon>
        <taxon>Magnoliopsida</taxon>
        <taxon>eudicotyledons</taxon>
        <taxon>Gunneridae</taxon>
        <taxon>Pentapetalae</taxon>
        <taxon>rosids</taxon>
        <taxon>malvids</taxon>
        <taxon>Brassicales</taxon>
        <taxon>Brassicaceae</taxon>
        <taxon>Brassiceae</taxon>
        <taxon>Raphanus</taxon>
    </lineage>
</organism>
<dbReference type="Proteomes" id="UP000504610">
    <property type="component" value="Chromosome 5"/>
</dbReference>
<name>A0A6J0P7B2_RAPSA</name>
<dbReference type="EC" id="2.7.1.-" evidence="12"/>
<comment type="similarity">
    <text evidence="4 12">Belongs to the hexokinase family.</text>
</comment>
<dbReference type="UniPathway" id="UPA00109">
    <property type="reaction ID" value="UER00180"/>
</dbReference>
<dbReference type="FunFam" id="3.40.367.20:FF:000003">
    <property type="entry name" value="Phosphotransferase"/>
    <property type="match status" value="1"/>
</dbReference>
<evidence type="ECO:0000256" key="6">
    <source>
        <dbReference type="ARBA" id="ARBA00022741"/>
    </source>
</evidence>
<proteinExistence type="inferred from homology"/>
<evidence type="ECO:0000256" key="8">
    <source>
        <dbReference type="ARBA" id="ARBA00022787"/>
    </source>
</evidence>
<evidence type="ECO:0000256" key="9">
    <source>
        <dbReference type="ARBA" id="ARBA00022840"/>
    </source>
</evidence>
<comment type="pathway">
    <text evidence="3">Carbohydrate metabolism; hexose metabolism.</text>
</comment>
<dbReference type="GO" id="GO:0001678">
    <property type="term" value="P:intracellular glucose homeostasis"/>
    <property type="evidence" value="ECO:0007669"/>
    <property type="project" value="InterPro"/>
</dbReference>
<keyword evidence="7 12" id="KW-0418">Kinase</keyword>
<dbReference type="PROSITE" id="PS51748">
    <property type="entry name" value="HEXOKINASE_2"/>
    <property type="match status" value="1"/>
</dbReference>
<dbReference type="Pfam" id="PF00349">
    <property type="entry name" value="Hexokinase_1"/>
    <property type="match status" value="1"/>
</dbReference>
<reference evidence="16" key="2">
    <citation type="submission" date="2025-08" db="UniProtKB">
        <authorList>
            <consortium name="RefSeq"/>
        </authorList>
    </citation>
    <scope>IDENTIFICATION</scope>
    <source>
        <tissue evidence="16">Leaf</tissue>
    </source>
</reference>
<evidence type="ECO:0000256" key="10">
    <source>
        <dbReference type="ARBA" id="ARBA00023128"/>
    </source>
</evidence>
<keyword evidence="8" id="KW-1000">Mitochondrion outer membrane</keyword>
<dbReference type="PANTHER" id="PTHR19443:SF6">
    <property type="entry name" value="HEXOKINASE-4"/>
    <property type="match status" value="1"/>
</dbReference>
<dbReference type="InterPro" id="IPR043129">
    <property type="entry name" value="ATPase_NBD"/>
</dbReference>
<evidence type="ECO:0000256" key="2">
    <source>
        <dbReference type="ARBA" id="ARBA00004888"/>
    </source>
</evidence>
<dbReference type="Gene3D" id="3.40.367.20">
    <property type="match status" value="1"/>
</dbReference>
<dbReference type="GO" id="GO:0005741">
    <property type="term" value="C:mitochondrial outer membrane"/>
    <property type="evidence" value="ECO:0007669"/>
    <property type="project" value="UniProtKB-SubCell"/>
</dbReference>
<evidence type="ECO:0000256" key="12">
    <source>
        <dbReference type="RuleBase" id="RU362007"/>
    </source>
</evidence>
<evidence type="ECO:0000256" key="7">
    <source>
        <dbReference type="ARBA" id="ARBA00022777"/>
    </source>
</evidence>
<evidence type="ECO:0000259" key="13">
    <source>
        <dbReference type="Pfam" id="PF00349"/>
    </source>
</evidence>
<dbReference type="RefSeq" id="XP_018492589.2">
    <property type="nucleotide sequence ID" value="XM_018637087.2"/>
</dbReference>
<gene>
    <name evidence="16" type="primary">LOC108862834</name>
</gene>
<dbReference type="KEGG" id="rsz:108862834"/>